<gene>
    <name evidence="2" type="ORF">GA0074692_3322</name>
</gene>
<keyword evidence="1" id="KW-0812">Transmembrane</keyword>
<name>A0A1C6SSP8_9ACTN</name>
<keyword evidence="1" id="KW-1133">Transmembrane helix</keyword>
<dbReference type="AlphaFoldDB" id="A0A1C6SSP8"/>
<accession>A0A1C6SSP8</accession>
<keyword evidence="1" id="KW-0472">Membrane</keyword>
<keyword evidence="3" id="KW-1185">Reference proteome</keyword>
<dbReference type="STRING" id="145854.GA0074692_3322"/>
<reference evidence="3" key="1">
    <citation type="submission" date="2016-06" db="EMBL/GenBank/DDBJ databases">
        <authorList>
            <person name="Varghese N."/>
            <person name="Submissions Spin"/>
        </authorList>
    </citation>
    <scope>NUCLEOTIDE SEQUENCE [LARGE SCALE GENOMIC DNA]</scope>
    <source>
        <strain evidence="3">DSM 43817</strain>
    </source>
</reference>
<evidence type="ECO:0000313" key="3">
    <source>
        <dbReference type="Proteomes" id="UP000198959"/>
    </source>
</evidence>
<proteinExistence type="predicted"/>
<sequence>MLAWRRTTAAFLVAAAVSARLLVPLLGGWAYPAVMVPALAACAVGVAGRAVPLRHRPATTDLTAVRPRPGRLAAVALGTLLLGLAASTATLTTP</sequence>
<dbReference type="EMBL" id="FMHW01000002">
    <property type="protein sequence ID" value="SCL32468.1"/>
    <property type="molecule type" value="Genomic_DNA"/>
</dbReference>
<evidence type="ECO:0000313" key="2">
    <source>
        <dbReference type="EMBL" id="SCL32468.1"/>
    </source>
</evidence>
<evidence type="ECO:0000256" key="1">
    <source>
        <dbReference type="SAM" id="Phobius"/>
    </source>
</evidence>
<organism evidence="2 3">
    <name type="scientific">Micromonospora pallida</name>
    <dbReference type="NCBI Taxonomy" id="145854"/>
    <lineage>
        <taxon>Bacteria</taxon>
        <taxon>Bacillati</taxon>
        <taxon>Actinomycetota</taxon>
        <taxon>Actinomycetes</taxon>
        <taxon>Micromonosporales</taxon>
        <taxon>Micromonosporaceae</taxon>
        <taxon>Micromonospora</taxon>
    </lineage>
</organism>
<feature type="transmembrane region" description="Helical" evidence="1">
    <location>
        <begin position="72"/>
        <end position="91"/>
    </location>
</feature>
<dbReference type="Proteomes" id="UP000198959">
    <property type="component" value="Unassembled WGS sequence"/>
</dbReference>
<protein>
    <recommendedName>
        <fullName evidence="4">DUF202 domain-containing protein</fullName>
    </recommendedName>
</protein>
<feature type="transmembrane region" description="Helical" evidence="1">
    <location>
        <begin position="29"/>
        <end position="51"/>
    </location>
</feature>
<evidence type="ECO:0008006" key="4">
    <source>
        <dbReference type="Google" id="ProtNLM"/>
    </source>
</evidence>